<dbReference type="EMBL" id="JAUMKJ010000001">
    <property type="protein sequence ID" value="MDO3675451.1"/>
    <property type="molecule type" value="Genomic_DNA"/>
</dbReference>
<dbReference type="InterPro" id="IPR050491">
    <property type="entry name" value="AmpC-like"/>
</dbReference>
<dbReference type="Pfam" id="PF00144">
    <property type="entry name" value="Beta-lactamase"/>
    <property type="match status" value="1"/>
</dbReference>
<dbReference type="Proteomes" id="UP001168883">
    <property type="component" value="Unassembled WGS sequence"/>
</dbReference>
<keyword evidence="1" id="KW-0812">Transmembrane</keyword>
<comment type="caution">
    <text evidence="3">The sequence shown here is derived from an EMBL/GenBank/DDBJ whole genome shotgun (WGS) entry which is preliminary data.</text>
</comment>
<dbReference type="InterPro" id="IPR001466">
    <property type="entry name" value="Beta-lactam-related"/>
</dbReference>
<dbReference type="SUPFAM" id="SSF56601">
    <property type="entry name" value="beta-lactamase/transpeptidase-like"/>
    <property type="match status" value="1"/>
</dbReference>
<keyword evidence="1" id="KW-1133">Transmembrane helix</keyword>
<protein>
    <submittedName>
        <fullName evidence="3">Serine hydrolase domain-containing protein</fullName>
        <ecNumber evidence="3">3.1.1.103</ecNumber>
    </submittedName>
</protein>
<dbReference type="RefSeq" id="WP_302876953.1">
    <property type="nucleotide sequence ID" value="NZ_JAUMKJ010000001.1"/>
</dbReference>
<dbReference type="Gene3D" id="3.40.710.10">
    <property type="entry name" value="DD-peptidase/beta-lactamase superfamily"/>
    <property type="match status" value="1"/>
</dbReference>
<keyword evidence="4" id="KW-1185">Reference proteome</keyword>
<accession>A0ABT8V212</accession>
<feature type="transmembrane region" description="Helical" evidence="1">
    <location>
        <begin position="384"/>
        <end position="406"/>
    </location>
</feature>
<sequence length="504" mass="56874">MRYYKYKIDRHNYIKISLILFCCLTLFNIFVEGAFAQAGFPEDEIDRYIQLKMEKNNIPGLAVAITRNDQIIFSKGYGKTADQSPISTDTPFAIASLSKSFTALAVMQLVEAGRLDLDRPITQYIPSFKLNDTRGSAITARQLLNHTSGITDTVYPDMTVNPQPDSLEDVVQRLHAVTLHSDPGKEFHYNNTNYQLLAWIVEVVSKEKFPDYLQRHIFKPLEMNSTLDVSNTNQFDYGSLPKGHYLLFGKPIATAEPEWFVEGAAGMVSTVNDMAKWLIVQQNNGKYRHAQLLSPEGISSMHSPTGPSNSYGLGWEIPKTEDGKKQIQHGGILWTYKAEELLLPEQGLGIVILFNSGLNAFVDYYSFISGISGILTNHPPEASLLSITMMEIGMGIIIMITVFLGIRRFLRLKKWEENSKHRAQWQIILYLILNLFPLYVFLALPNILTFIGGGRVLRLEGIFLMMPSIIIWLAIASVQSLVIVILHVTRILRLKRIEKATVQG</sequence>
<reference evidence="3" key="1">
    <citation type="submission" date="2023-07" db="EMBL/GenBank/DDBJ databases">
        <authorList>
            <person name="Aktuganov G."/>
            <person name="Boyko T."/>
            <person name="Delegan Y."/>
            <person name="Galimzianova N."/>
            <person name="Gilvanova E."/>
            <person name="Korobov V."/>
            <person name="Kuzmina L."/>
            <person name="Melentiev A."/>
            <person name="Milman P."/>
            <person name="Ryabova A."/>
            <person name="Stupak E."/>
            <person name="Yasakov T."/>
            <person name="Zharikova N."/>
            <person name="Zhurenko E."/>
        </authorList>
    </citation>
    <scope>NUCLEOTIDE SEQUENCE</scope>
    <source>
        <strain evidence="3">IB-739</strain>
    </source>
</reference>
<dbReference type="GO" id="GO:0016787">
    <property type="term" value="F:hydrolase activity"/>
    <property type="evidence" value="ECO:0007669"/>
    <property type="project" value="UniProtKB-KW"/>
</dbReference>
<evidence type="ECO:0000313" key="3">
    <source>
        <dbReference type="EMBL" id="MDO3675451.1"/>
    </source>
</evidence>
<evidence type="ECO:0000256" key="1">
    <source>
        <dbReference type="SAM" id="Phobius"/>
    </source>
</evidence>
<feature type="transmembrane region" description="Helical" evidence="1">
    <location>
        <begin position="463"/>
        <end position="486"/>
    </location>
</feature>
<dbReference type="PANTHER" id="PTHR46825:SF9">
    <property type="entry name" value="BETA-LACTAMASE-RELATED DOMAIN-CONTAINING PROTEIN"/>
    <property type="match status" value="1"/>
</dbReference>
<dbReference type="PANTHER" id="PTHR46825">
    <property type="entry name" value="D-ALANYL-D-ALANINE-CARBOXYPEPTIDASE/ENDOPEPTIDASE AMPH"/>
    <property type="match status" value="1"/>
</dbReference>
<evidence type="ECO:0000313" key="4">
    <source>
        <dbReference type="Proteomes" id="UP001168883"/>
    </source>
</evidence>
<gene>
    <name evidence="3" type="ORF">Q3C12_00435</name>
</gene>
<keyword evidence="3" id="KW-0378">Hydrolase</keyword>
<dbReference type="EC" id="3.1.1.103" evidence="3"/>
<feature type="domain" description="Beta-lactamase-related" evidence="2">
    <location>
        <begin position="45"/>
        <end position="357"/>
    </location>
</feature>
<name>A0ABT8V212_9BACL</name>
<keyword evidence="1" id="KW-0472">Membrane</keyword>
<feature type="transmembrane region" description="Helical" evidence="1">
    <location>
        <begin position="427"/>
        <end position="451"/>
    </location>
</feature>
<proteinExistence type="predicted"/>
<organism evidence="3 4">
    <name type="scientific">Paenibacillus ehimensis</name>
    <dbReference type="NCBI Taxonomy" id="79264"/>
    <lineage>
        <taxon>Bacteria</taxon>
        <taxon>Bacillati</taxon>
        <taxon>Bacillota</taxon>
        <taxon>Bacilli</taxon>
        <taxon>Bacillales</taxon>
        <taxon>Paenibacillaceae</taxon>
        <taxon>Paenibacillus</taxon>
    </lineage>
</organism>
<dbReference type="InterPro" id="IPR012338">
    <property type="entry name" value="Beta-lactam/transpept-like"/>
</dbReference>
<evidence type="ECO:0000259" key="2">
    <source>
        <dbReference type="Pfam" id="PF00144"/>
    </source>
</evidence>